<dbReference type="EMBL" id="JAPFFK010000019">
    <property type="protein sequence ID" value="KAJ6685231.1"/>
    <property type="molecule type" value="Genomic_DNA"/>
</dbReference>
<comment type="caution">
    <text evidence="1">The sequence shown here is derived from an EMBL/GenBank/DDBJ whole genome shotgun (WGS) entry which is preliminary data.</text>
</comment>
<dbReference type="AlphaFoldDB" id="A0A9Q0PBU4"/>
<reference evidence="1" key="1">
    <citation type="submission" date="2022-11" db="EMBL/GenBank/DDBJ databases">
        <authorList>
            <person name="Hyden B.L."/>
            <person name="Feng K."/>
            <person name="Yates T."/>
            <person name="Jawdy S."/>
            <person name="Smart L.B."/>
            <person name="Muchero W."/>
        </authorList>
    </citation>
    <scope>NUCLEOTIDE SEQUENCE</scope>
    <source>
        <tissue evidence="1">Shoot tip</tissue>
    </source>
</reference>
<sequence>MTQGLLIMCHCMSNMVENKKEKRKSHIINTKIFILADTIFPLQVQNRIDYQDSGI</sequence>
<dbReference type="Proteomes" id="UP001151532">
    <property type="component" value="Chromosome 2"/>
</dbReference>
<organism evidence="1 2">
    <name type="scientific">Salix purpurea</name>
    <name type="common">Purple osier willow</name>
    <dbReference type="NCBI Taxonomy" id="77065"/>
    <lineage>
        <taxon>Eukaryota</taxon>
        <taxon>Viridiplantae</taxon>
        <taxon>Streptophyta</taxon>
        <taxon>Embryophyta</taxon>
        <taxon>Tracheophyta</taxon>
        <taxon>Spermatophyta</taxon>
        <taxon>Magnoliopsida</taxon>
        <taxon>eudicotyledons</taxon>
        <taxon>Gunneridae</taxon>
        <taxon>Pentapetalae</taxon>
        <taxon>rosids</taxon>
        <taxon>fabids</taxon>
        <taxon>Malpighiales</taxon>
        <taxon>Salicaceae</taxon>
        <taxon>Saliceae</taxon>
        <taxon>Salix</taxon>
    </lineage>
</organism>
<evidence type="ECO:0000313" key="2">
    <source>
        <dbReference type="Proteomes" id="UP001151532"/>
    </source>
</evidence>
<evidence type="ECO:0000313" key="1">
    <source>
        <dbReference type="EMBL" id="KAJ6685231.1"/>
    </source>
</evidence>
<gene>
    <name evidence="1" type="ORF">OIU79_015322</name>
</gene>
<protein>
    <submittedName>
        <fullName evidence="1">Uncharacterized protein</fullName>
    </submittedName>
</protein>
<proteinExistence type="predicted"/>
<keyword evidence="2" id="KW-1185">Reference proteome</keyword>
<name>A0A9Q0PBU4_SALPP</name>
<reference evidence="1" key="2">
    <citation type="journal article" date="2023" name="Int. J. Mol. Sci.">
        <title>De Novo Assembly and Annotation of 11 Diverse Shrub Willow (Salix) Genomes Reveals Novel Gene Organization in Sex-Linked Regions.</title>
        <authorList>
            <person name="Hyden B."/>
            <person name="Feng K."/>
            <person name="Yates T.B."/>
            <person name="Jawdy S."/>
            <person name="Cereghino C."/>
            <person name="Smart L.B."/>
            <person name="Muchero W."/>
        </authorList>
    </citation>
    <scope>NUCLEOTIDE SEQUENCE</scope>
    <source>
        <tissue evidence="1">Shoot tip</tissue>
    </source>
</reference>
<accession>A0A9Q0PBU4</accession>